<accession>A0AAE7EHB5</accession>
<gene>
    <name evidence="1" type="ORF">G9399_09555</name>
</gene>
<protein>
    <submittedName>
        <fullName evidence="1">Uncharacterized protein</fullName>
    </submittedName>
</protein>
<evidence type="ECO:0000313" key="1">
    <source>
        <dbReference type="EMBL" id="QKJ58568.1"/>
    </source>
</evidence>
<proteinExistence type="predicted"/>
<dbReference type="Proteomes" id="UP000503464">
    <property type="component" value="Chromosome"/>
</dbReference>
<organism evidence="1 2">
    <name type="scientific">Serratia fonticola</name>
    <dbReference type="NCBI Taxonomy" id="47917"/>
    <lineage>
        <taxon>Bacteria</taxon>
        <taxon>Pseudomonadati</taxon>
        <taxon>Pseudomonadota</taxon>
        <taxon>Gammaproteobacteria</taxon>
        <taxon>Enterobacterales</taxon>
        <taxon>Yersiniaceae</taxon>
        <taxon>Serratia</taxon>
    </lineage>
</organism>
<sequence length="54" mass="6273">MSKNDKITDQEITEKLTSDGISLDEYIIQETYSGDYELAARLTDGRYFNFFLGR</sequence>
<dbReference type="AlphaFoldDB" id="A0AAE7EHB5"/>
<name>A0AAE7EHB5_SERFO</name>
<reference evidence="2" key="1">
    <citation type="submission" date="2020-03" db="EMBL/GenBank/DDBJ databases">
        <title>Genome sequences of seven Enterobacteriaceae strains isolated from Canadian wastewater treatment facilities.</title>
        <authorList>
            <person name="Huang H."/>
            <person name="Chmara J.T."/>
            <person name="Duceppe M.-O."/>
        </authorList>
    </citation>
    <scope>NUCLEOTIDE SEQUENCE [LARGE SCALE GENOMIC DNA]</scope>
    <source>
        <strain evidence="2">Biosolid 3</strain>
    </source>
</reference>
<dbReference type="EMBL" id="CP054160">
    <property type="protein sequence ID" value="QKJ58568.1"/>
    <property type="molecule type" value="Genomic_DNA"/>
</dbReference>
<evidence type="ECO:0000313" key="2">
    <source>
        <dbReference type="Proteomes" id="UP000503464"/>
    </source>
</evidence>
<dbReference type="RefSeq" id="WP_173409028.1">
    <property type="nucleotide sequence ID" value="NZ_CP054160.3"/>
</dbReference>